<evidence type="ECO:0000256" key="3">
    <source>
        <dbReference type="ARBA" id="ARBA00006341"/>
    </source>
</evidence>
<dbReference type="PROSITE" id="PS51671">
    <property type="entry name" value="ACT"/>
    <property type="match status" value="1"/>
</dbReference>
<keyword evidence="5" id="KW-0100">Branched-chain amino acid biosynthesis</keyword>
<dbReference type="PANTHER" id="PTHR30239">
    <property type="entry name" value="ACETOLACTATE SYNTHASE SMALL SUBUNIT"/>
    <property type="match status" value="1"/>
</dbReference>
<evidence type="ECO:0000256" key="1">
    <source>
        <dbReference type="ARBA" id="ARBA00004974"/>
    </source>
</evidence>
<dbReference type="NCBIfam" id="TIGR00119">
    <property type="entry name" value="acolac_sm"/>
    <property type="match status" value="1"/>
</dbReference>
<comment type="caution">
    <text evidence="7">The sequence shown here is derived from an EMBL/GenBank/DDBJ whole genome shotgun (WGS) entry which is preliminary data.</text>
</comment>
<gene>
    <name evidence="7" type="ORF">LCGC14_2765310</name>
</gene>
<proteinExistence type="inferred from homology"/>
<dbReference type="FunFam" id="3.30.70.260:FF:000001">
    <property type="entry name" value="Acetolactate synthase, small subunit"/>
    <property type="match status" value="1"/>
</dbReference>
<comment type="pathway">
    <text evidence="1">Amino-acid biosynthesis; L-isoleucine biosynthesis; L-isoleucine from 2-oxobutanoate: step 1/4.</text>
</comment>
<keyword evidence="4" id="KW-0028">Amino-acid biosynthesis</keyword>
<feature type="domain" description="ACT" evidence="6">
    <location>
        <begin position="6"/>
        <end position="80"/>
    </location>
</feature>
<comment type="similarity">
    <text evidence="3">Belongs to the acetolactate synthase small subunit family.</text>
</comment>
<dbReference type="GO" id="GO:1990610">
    <property type="term" value="F:acetolactate synthase regulator activity"/>
    <property type="evidence" value="ECO:0007669"/>
    <property type="project" value="InterPro"/>
</dbReference>
<organism evidence="7">
    <name type="scientific">marine sediment metagenome</name>
    <dbReference type="NCBI Taxonomy" id="412755"/>
    <lineage>
        <taxon>unclassified sequences</taxon>
        <taxon>metagenomes</taxon>
        <taxon>ecological metagenomes</taxon>
    </lineage>
</organism>
<dbReference type="UniPathway" id="UPA00047">
    <property type="reaction ID" value="UER00055"/>
</dbReference>
<dbReference type="Pfam" id="PF22629">
    <property type="entry name" value="ACT_AHAS_ss"/>
    <property type="match status" value="1"/>
</dbReference>
<feature type="non-terminal residue" evidence="7">
    <location>
        <position position="81"/>
    </location>
</feature>
<dbReference type="InterPro" id="IPR002912">
    <property type="entry name" value="ACT_dom"/>
</dbReference>
<sequence length="81" mass="9056">MKKEYTIGVLVENKSGVLALIAGLFSGRGFNIQELSVGETELPEYSRMTIVVKGDDQVVEQIKKQLNKFIDVIKVIDLTRT</sequence>
<dbReference type="InterPro" id="IPR039557">
    <property type="entry name" value="AHAS_ACT"/>
</dbReference>
<comment type="pathway">
    <text evidence="2">Amino-acid biosynthesis; L-valine biosynthesis; L-valine from pyruvate: step 1/4.</text>
</comment>
<name>A0A0F8YXQ2_9ZZZZ</name>
<dbReference type="InterPro" id="IPR054480">
    <property type="entry name" value="AHAS_small-like_ACT"/>
</dbReference>
<accession>A0A0F8YXQ2</accession>
<evidence type="ECO:0000256" key="5">
    <source>
        <dbReference type="ARBA" id="ARBA00023304"/>
    </source>
</evidence>
<dbReference type="InterPro" id="IPR045865">
    <property type="entry name" value="ACT-like_dom_sf"/>
</dbReference>
<reference evidence="7" key="1">
    <citation type="journal article" date="2015" name="Nature">
        <title>Complex archaea that bridge the gap between prokaryotes and eukaryotes.</title>
        <authorList>
            <person name="Spang A."/>
            <person name="Saw J.H."/>
            <person name="Jorgensen S.L."/>
            <person name="Zaremba-Niedzwiedzka K."/>
            <person name="Martijn J."/>
            <person name="Lind A.E."/>
            <person name="van Eijk R."/>
            <person name="Schleper C."/>
            <person name="Guy L."/>
            <person name="Ettema T.J."/>
        </authorList>
    </citation>
    <scope>NUCLEOTIDE SEQUENCE</scope>
</reference>
<dbReference type="GO" id="GO:0003984">
    <property type="term" value="F:acetolactate synthase activity"/>
    <property type="evidence" value="ECO:0007669"/>
    <property type="project" value="TreeGrafter"/>
</dbReference>
<dbReference type="Gene3D" id="3.30.70.260">
    <property type="match status" value="1"/>
</dbReference>
<dbReference type="EMBL" id="LAZR01050941">
    <property type="protein sequence ID" value="KKK86232.1"/>
    <property type="molecule type" value="Genomic_DNA"/>
</dbReference>
<protein>
    <recommendedName>
        <fullName evidence="6">ACT domain-containing protein</fullName>
    </recommendedName>
</protein>
<dbReference type="InterPro" id="IPR004789">
    <property type="entry name" value="Acetalactate_synth_ssu"/>
</dbReference>
<dbReference type="SUPFAM" id="SSF55021">
    <property type="entry name" value="ACT-like"/>
    <property type="match status" value="1"/>
</dbReference>
<dbReference type="GO" id="GO:0005829">
    <property type="term" value="C:cytosol"/>
    <property type="evidence" value="ECO:0007669"/>
    <property type="project" value="TreeGrafter"/>
</dbReference>
<evidence type="ECO:0000313" key="7">
    <source>
        <dbReference type="EMBL" id="KKK86232.1"/>
    </source>
</evidence>
<evidence type="ECO:0000259" key="6">
    <source>
        <dbReference type="PROSITE" id="PS51671"/>
    </source>
</evidence>
<evidence type="ECO:0000256" key="2">
    <source>
        <dbReference type="ARBA" id="ARBA00005025"/>
    </source>
</evidence>
<dbReference type="GO" id="GO:0009097">
    <property type="term" value="P:isoleucine biosynthetic process"/>
    <property type="evidence" value="ECO:0007669"/>
    <property type="project" value="UniProtKB-UniPathway"/>
</dbReference>
<dbReference type="GO" id="GO:0009099">
    <property type="term" value="P:L-valine biosynthetic process"/>
    <property type="evidence" value="ECO:0007669"/>
    <property type="project" value="UniProtKB-UniPathway"/>
</dbReference>
<dbReference type="AlphaFoldDB" id="A0A0F8YXQ2"/>
<evidence type="ECO:0000256" key="4">
    <source>
        <dbReference type="ARBA" id="ARBA00022605"/>
    </source>
</evidence>
<dbReference type="PANTHER" id="PTHR30239:SF0">
    <property type="entry name" value="ACETOLACTATE SYNTHASE SMALL SUBUNIT 1, CHLOROPLASTIC"/>
    <property type="match status" value="1"/>
</dbReference>
<dbReference type="CDD" id="cd04878">
    <property type="entry name" value="ACT_AHAS"/>
    <property type="match status" value="1"/>
</dbReference>
<dbReference type="UniPathway" id="UPA00049">
    <property type="reaction ID" value="UER00059"/>
</dbReference>